<comment type="cofactor">
    <cofactor evidence="1">
        <name>L-ascorbate</name>
        <dbReference type="ChEBI" id="CHEBI:38290"/>
    </cofactor>
</comment>
<dbReference type="RefSeq" id="WP_221871771.1">
    <property type="nucleotide sequence ID" value="NZ_JACWFH010000007.1"/>
</dbReference>
<keyword evidence="2" id="KW-0479">Metal-binding</keyword>
<accession>A0ABS7K1N1</accession>
<dbReference type="EMBL" id="JACWFH010000007">
    <property type="protein sequence ID" value="MBY0096163.1"/>
    <property type="molecule type" value="Genomic_DNA"/>
</dbReference>
<keyword evidence="6" id="KW-0408">Iron</keyword>
<evidence type="ECO:0000256" key="1">
    <source>
        <dbReference type="ARBA" id="ARBA00001961"/>
    </source>
</evidence>
<reference evidence="8 9" key="1">
    <citation type="submission" date="2020-07" db="EMBL/GenBank/DDBJ databases">
        <title>Fungal Genomes of the International Space Station.</title>
        <authorList>
            <person name="Seuylemezian A."/>
            <person name="Singh N.K."/>
            <person name="Wood J."/>
            <person name="Venkateswaran K."/>
        </authorList>
    </citation>
    <scope>NUCLEOTIDE SEQUENCE [LARGE SCALE GENOMIC DNA]</scope>
    <source>
        <strain evidence="8 9">PL-B2</strain>
    </source>
</reference>
<dbReference type="Proteomes" id="UP000769780">
    <property type="component" value="Unassembled WGS sequence"/>
</dbReference>
<dbReference type="Gene3D" id="2.60.120.620">
    <property type="entry name" value="q2cbj1_9rhob like domain"/>
    <property type="match status" value="1"/>
</dbReference>
<dbReference type="Pfam" id="PF13640">
    <property type="entry name" value="2OG-FeII_Oxy_3"/>
    <property type="match status" value="1"/>
</dbReference>
<gene>
    <name evidence="8" type="ORF">H0185_05010</name>
</gene>
<dbReference type="PANTHER" id="PTHR10869:SF246">
    <property type="entry name" value="TRANSMEMBRANE PROLYL 4-HYDROXYLASE"/>
    <property type="match status" value="1"/>
</dbReference>
<keyword evidence="5" id="KW-0560">Oxidoreductase</keyword>
<protein>
    <submittedName>
        <fullName evidence="8">2OG-Fe(II) oxygenase</fullName>
    </submittedName>
</protein>
<feature type="domain" description="Fe2OG dioxygenase" evidence="7">
    <location>
        <begin position="171"/>
        <end position="276"/>
    </location>
</feature>
<dbReference type="InterPro" id="IPR044862">
    <property type="entry name" value="Pro_4_hyd_alph_FE2OG_OXY"/>
</dbReference>
<sequence length="280" mass="31671">MEKIRQISSELRDWIIHTLNNGVSPVAIADAMIKKGFDPKFAYESLFKIVGNESIKTIETTQNQYTYEIPEIGKKGNLIYTSDQEVKVLSRVDKPFILHLDHVLSEDECDELIQLSKNRLQPSRIVDPTTGEEKVTPGRTSKGMYFTLKENQLITKIENRISELTNTPVENGEGLQVLNYDIGEEYKQHFDFFPANKVDPTKGGQRVGTMLIYLNEVIAGGETVFPKAGVSIVPKKGSAVYFHYGNSENQVDRMSVHSSVPVSKGEKWVATKWIRQGRIY</sequence>
<dbReference type="InterPro" id="IPR005123">
    <property type="entry name" value="Oxoglu/Fe-dep_dioxygenase_dom"/>
</dbReference>
<dbReference type="InterPro" id="IPR045054">
    <property type="entry name" value="P4HA-like"/>
</dbReference>
<comment type="caution">
    <text evidence="8">The sequence shown here is derived from an EMBL/GenBank/DDBJ whole genome shotgun (WGS) entry which is preliminary data.</text>
</comment>
<evidence type="ECO:0000313" key="8">
    <source>
        <dbReference type="EMBL" id="MBY0096163.1"/>
    </source>
</evidence>
<evidence type="ECO:0000256" key="6">
    <source>
        <dbReference type="ARBA" id="ARBA00023004"/>
    </source>
</evidence>
<dbReference type="InterPro" id="IPR006620">
    <property type="entry name" value="Pro_4_hyd_alph"/>
</dbReference>
<keyword evidence="4" id="KW-0223">Dioxygenase</keyword>
<dbReference type="PROSITE" id="PS51471">
    <property type="entry name" value="FE2OG_OXY"/>
    <property type="match status" value="1"/>
</dbReference>
<proteinExistence type="predicted"/>
<evidence type="ECO:0000256" key="2">
    <source>
        <dbReference type="ARBA" id="ARBA00022723"/>
    </source>
</evidence>
<dbReference type="SMART" id="SM00702">
    <property type="entry name" value="P4Hc"/>
    <property type="match status" value="1"/>
</dbReference>
<evidence type="ECO:0000259" key="7">
    <source>
        <dbReference type="PROSITE" id="PS51471"/>
    </source>
</evidence>
<keyword evidence="9" id="KW-1185">Reference proteome</keyword>
<evidence type="ECO:0000313" key="9">
    <source>
        <dbReference type="Proteomes" id="UP000769780"/>
    </source>
</evidence>
<evidence type="ECO:0000256" key="5">
    <source>
        <dbReference type="ARBA" id="ARBA00023002"/>
    </source>
</evidence>
<evidence type="ECO:0000256" key="3">
    <source>
        <dbReference type="ARBA" id="ARBA00022896"/>
    </source>
</evidence>
<evidence type="ECO:0000256" key="4">
    <source>
        <dbReference type="ARBA" id="ARBA00022964"/>
    </source>
</evidence>
<name>A0ABS7K1N1_9BACI</name>
<dbReference type="PANTHER" id="PTHR10869">
    <property type="entry name" value="PROLYL 4-HYDROXYLASE ALPHA SUBUNIT"/>
    <property type="match status" value="1"/>
</dbReference>
<keyword evidence="3" id="KW-0847">Vitamin C</keyword>
<organism evidence="8 9">
    <name type="scientific">Mesobacillus maritimus</name>
    <dbReference type="NCBI Taxonomy" id="1643336"/>
    <lineage>
        <taxon>Bacteria</taxon>
        <taxon>Bacillati</taxon>
        <taxon>Bacillota</taxon>
        <taxon>Bacilli</taxon>
        <taxon>Bacillales</taxon>
        <taxon>Bacillaceae</taxon>
        <taxon>Mesobacillus</taxon>
    </lineage>
</organism>